<feature type="region of interest" description="Disordered" evidence="7">
    <location>
        <begin position="1"/>
        <end position="21"/>
    </location>
</feature>
<protein>
    <recommendedName>
        <fullName evidence="6">Choline transporter-like protein</fullName>
    </recommendedName>
</protein>
<comment type="function">
    <text evidence="6">Choline transporter.</text>
</comment>
<keyword evidence="9" id="KW-1185">Reference proteome</keyword>
<reference evidence="8 9" key="1">
    <citation type="journal article" date="2013" name="BMC Genomics">
        <title>Reconstruction of the lipid metabolism for the microalga Monoraphidium neglectum from its genome sequence reveals characteristics suitable for biofuel production.</title>
        <authorList>
            <person name="Bogen C."/>
            <person name="Al-Dilaimi A."/>
            <person name="Albersmeier A."/>
            <person name="Wichmann J."/>
            <person name="Grundmann M."/>
            <person name="Rupp O."/>
            <person name="Lauersen K.J."/>
            <person name="Blifernez-Klassen O."/>
            <person name="Kalinowski J."/>
            <person name="Goesmann A."/>
            <person name="Mussgnug J.H."/>
            <person name="Kruse O."/>
        </authorList>
    </citation>
    <scope>NUCLEOTIDE SEQUENCE [LARGE SCALE GENOMIC DNA]</scope>
    <source>
        <strain evidence="8 9">SAG 48.87</strain>
    </source>
</reference>
<keyword evidence="3 6" id="KW-0812">Transmembrane</keyword>
<evidence type="ECO:0000256" key="3">
    <source>
        <dbReference type="ARBA" id="ARBA00022692"/>
    </source>
</evidence>
<organism evidence="8 9">
    <name type="scientific">Monoraphidium neglectum</name>
    <dbReference type="NCBI Taxonomy" id="145388"/>
    <lineage>
        <taxon>Eukaryota</taxon>
        <taxon>Viridiplantae</taxon>
        <taxon>Chlorophyta</taxon>
        <taxon>core chlorophytes</taxon>
        <taxon>Chlorophyceae</taxon>
        <taxon>CS clade</taxon>
        <taxon>Sphaeropleales</taxon>
        <taxon>Selenastraceae</taxon>
        <taxon>Monoraphidium</taxon>
    </lineage>
</organism>
<dbReference type="GO" id="GO:0022857">
    <property type="term" value="F:transmembrane transporter activity"/>
    <property type="evidence" value="ECO:0007669"/>
    <property type="project" value="UniProtKB-UniRule"/>
</dbReference>
<dbReference type="GO" id="GO:0005886">
    <property type="term" value="C:plasma membrane"/>
    <property type="evidence" value="ECO:0007669"/>
    <property type="project" value="UniProtKB-SubCell"/>
</dbReference>
<proteinExistence type="inferred from homology"/>
<sequence length="515" mass="53728">MGRSPEDEALSSEPLLQTNSLNPDFPTLISPSYLSDADHCPAVGPHGRRLLRDEGDDVKPTYFLQAAGLCTGVSIGGGVLLALLSLWLFKRSSVGMVHFAVGLQVAIPAGIAVAAFLSGAPAAGVPFALLAAALAFTVWLYRSQLVLVARLLSISVHALADQPGIIVAALLLQLLGVLVLVPLGGMMLLAFTNGHVIPNPSRASIDAGQCLGADGHEVVCCTWQVDSWVPGYLAYAALVTTWTTLLVFTVKLYTIAGATAQWYFAPVAAGAPKRATLRSARHALGASFGSLALASWLLTLIQYARAALDKIRQDNEGNFCALLLTSCLDFIYALFEAVTKFGVVRAAITGEAFMDACHGIVNLLSRNALDTVGVWFLPGFILQSSAAMMAVAWGILSFAASSAYWGGGQAAVASGAVVGALSGVCALVTLAFLNGVLLNMVEATYVAWAMDRDASAVTRSDVHAVFDRPDAPWHKAPGAIVEQPDAAYAYAAETGAAAGPPAAPRPYPSPSVHRG</sequence>
<evidence type="ECO:0000313" key="9">
    <source>
        <dbReference type="Proteomes" id="UP000054498"/>
    </source>
</evidence>
<keyword evidence="5 6" id="KW-0472">Membrane</keyword>
<feature type="transmembrane region" description="Helical" evidence="6">
    <location>
        <begin position="123"/>
        <end position="142"/>
    </location>
</feature>
<feature type="transmembrane region" description="Helical" evidence="6">
    <location>
        <begin position="316"/>
        <end position="335"/>
    </location>
</feature>
<dbReference type="Proteomes" id="UP000054498">
    <property type="component" value="Unassembled WGS sequence"/>
</dbReference>
<dbReference type="AlphaFoldDB" id="A0A0D2MLB8"/>
<comment type="subcellular location">
    <subcellularLocation>
        <location evidence="6">Cell membrane</location>
        <topology evidence="6">Multi-pass membrane protein</topology>
    </subcellularLocation>
    <subcellularLocation>
        <location evidence="1">Membrane</location>
        <topology evidence="1">Multi-pass membrane protein</topology>
    </subcellularLocation>
</comment>
<feature type="transmembrane region" description="Helical" evidence="6">
    <location>
        <begin position="232"/>
        <end position="253"/>
    </location>
</feature>
<evidence type="ECO:0000256" key="6">
    <source>
        <dbReference type="RuleBase" id="RU368066"/>
    </source>
</evidence>
<dbReference type="PANTHER" id="PTHR12385">
    <property type="entry name" value="CHOLINE TRANSPORTER-LIKE (SLC FAMILY 44)"/>
    <property type="match status" value="1"/>
</dbReference>
<feature type="transmembrane region" description="Helical" evidence="6">
    <location>
        <begin position="283"/>
        <end position="304"/>
    </location>
</feature>
<feature type="transmembrane region" description="Helical" evidence="6">
    <location>
        <begin position="62"/>
        <end position="89"/>
    </location>
</feature>
<dbReference type="EMBL" id="KK100810">
    <property type="protein sequence ID" value="KIZ03650.1"/>
    <property type="molecule type" value="Genomic_DNA"/>
</dbReference>
<keyword evidence="4 6" id="KW-1133">Transmembrane helix</keyword>
<evidence type="ECO:0000256" key="4">
    <source>
        <dbReference type="ARBA" id="ARBA00022989"/>
    </source>
</evidence>
<feature type="transmembrane region" description="Helical" evidence="6">
    <location>
        <begin position="96"/>
        <end position="117"/>
    </location>
</feature>
<feature type="transmembrane region" description="Helical" evidence="6">
    <location>
        <begin position="163"/>
        <end position="191"/>
    </location>
</feature>
<name>A0A0D2MLB8_9CHLO</name>
<evidence type="ECO:0000256" key="1">
    <source>
        <dbReference type="ARBA" id="ARBA00004141"/>
    </source>
</evidence>
<dbReference type="InterPro" id="IPR007603">
    <property type="entry name" value="Choline_transptr-like"/>
</dbReference>
<dbReference type="GeneID" id="25737182"/>
<evidence type="ECO:0000256" key="7">
    <source>
        <dbReference type="SAM" id="MobiDB-lite"/>
    </source>
</evidence>
<feature type="transmembrane region" description="Helical" evidence="6">
    <location>
        <begin position="411"/>
        <end position="433"/>
    </location>
</feature>
<comment type="similarity">
    <text evidence="2 6">Belongs to the CTL (choline transporter-like) family.</text>
</comment>
<gene>
    <name evidence="8" type="ORF">MNEG_4304</name>
</gene>
<dbReference type="RefSeq" id="XP_013902669.1">
    <property type="nucleotide sequence ID" value="XM_014047215.1"/>
</dbReference>
<evidence type="ECO:0000313" key="8">
    <source>
        <dbReference type="EMBL" id="KIZ03650.1"/>
    </source>
</evidence>
<dbReference type="OrthoDB" id="420519at2759"/>
<evidence type="ECO:0000256" key="2">
    <source>
        <dbReference type="ARBA" id="ARBA00007168"/>
    </source>
</evidence>
<dbReference type="STRING" id="145388.A0A0D2MLB8"/>
<dbReference type="KEGG" id="mng:MNEG_4304"/>
<evidence type="ECO:0000256" key="5">
    <source>
        <dbReference type="ARBA" id="ARBA00023136"/>
    </source>
</evidence>
<dbReference type="PANTHER" id="PTHR12385:SF98">
    <property type="entry name" value="CHOLINE TRANSPORTER-LIKE PROTEIN"/>
    <property type="match status" value="1"/>
</dbReference>
<feature type="region of interest" description="Disordered" evidence="7">
    <location>
        <begin position="496"/>
        <end position="515"/>
    </location>
</feature>
<dbReference type="Pfam" id="PF04515">
    <property type="entry name" value="Choline_transpo"/>
    <property type="match status" value="1"/>
</dbReference>
<accession>A0A0D2MLB8</accession>